<sequence length="149" mass="14405">MKTAIVLLIVALIGCAWAQVNVGDLQGGVINDGRGGRRGALGQGALVGVGGGRRNPPVQVGGLQGGIISGRRPGRLGNNGVLQGNAGSAVAGAGRDATSVVQIAGNQGGNRGGRLGRRPSGLAQGQVGSAVSGAGRDATSVVQIAGNQN</sequence>
<dbReference type="PROSITE" id="PS51257">
    <property type="entry name" value="PROKAR_LIPOPROTEIN"/>
    <property type="match status" value="1"/>
</dbReference>
<proteinExistence type="predicted"/>
<protein>
    <submittedName>
        <fullName evidence="3">Uncharacterized protein</fullName>
    </submittedName>
</protein>
<feature type="region of interest" description="Disordered" evidence="1">
    <location>
        <begin position="105"/>
        <end position="130"/>
    </location>
</feature>
<accession>A0ABD2VSM4</accession>
<dbReference type="Proteomes" id="UP001627154">
    <property type="component" value="Unassembled WGS sequence"/>
</dbReference>
<comment type="caution">
    <text evidence="3">The sequence shown here is derived from an EMBL/GenBank/DDBJ whole genome shotgun (WGS) entry which is preliminary data.</text>
</comment>
<keyword evidence="4" id="KW-1185">Reference proteome</keyword>
<gene>
    <name evidence="3" type="ORF">TKK_020388</name>
</gene>
<dbReference type="EMBL" id="JBJJXI010000182">
    <property type="protein sequence ID" value="KAL3383720.1"/>
    <property type="molecule type" value="Genomic_DNA"/>
</dbReference>
<keyword evidence="2" id="KW-0732">Signal</keyword>
<reference evidence="3 4" key="1">
    <citation type="journal article" date="2024" name="bioRxiv">
        <title>A reference genome for Trichogramma kaykai: A tiny desert-dwelling parasitoid wasp with competing sex-ratio distorters.</title>
        <authorList>
            <person name="Culotta J."/>
            <person name="Lindsey A.R."/>
        </authorList>
    </citation>
    <scope>NUCLEOTIDE SEQUENCE [LARGE SCALE GENOMIC DNA]</scope>
    <source>
        <strain evidence="3 4">KSX58</strain>
    </source>
</reference>
<evidence type="ECO:0000256" key="2">
    <source>
        <dbReference type="SAM" id="SignalP"/>
    </source>
</evidence>
<name>A0ABD2VSM4_9HYME</name>
<evidence type="ECO:0000313" key="4">
    <source>
        <dbReference type="Proteomes" id="UP001627154"/>
    </source>
</evidence>
<feature type="signal peptide" evidence="2">
    <location>
        <begin position="1"/>
        <end position="18"/>
    </location>
</feature>
<organism evidence="3 4">
    <name type="scientific">Trichogramma kaykai</name>
    <dbReference type="NCBI Taxonomy" id="54128"/>
    <lineage>
        <taxon>Eukaryota</taxon>
        <taxon>Metazoa</taxon>
        <taxon>Ecdysozoa</taxon>
        <taxon>Arthropoda</taxon>
        <taxon>Hexapoda</taxon>
        <taxon>Insecta</taxon>
        <taxon>Pterygota</taxon>
        <taxon>Neoptera</taxon>
        <taxon>Endopterygota</taxon>
        <taxon>Hymenoptera</taxon>
        <taxon>Apocrita</taxon>
        <taxon>Proctotrupomorpha</taxon>
        <taxon>Chalcidoidea</taxon>
        <taxon>Trichogrammatidae</taxon>
        <taxon>Trichogramma</taxon>
    </lineage>
</organism>
<evidence type="ECO:0000256" key="1">
    <source>
        <dbReference type="SAM" id="MobiDB-lite"/>
    </source>
</evidence>
<feature type="chain" id="PRO_5044890163" evidence="2">
    <location>
        <begin position="19"/>
        <end position="149"/>
    </location>
</feature>
<dbReference type="AlphaFoldDB" id="A0ABD2VSM4"/>
<evidence type="ECO:0000313" key="3">
    <source>
        <dbReference type="EMBL" id="KAL3383720.1"/>
    </source>
</evidence>